<proteinExistence type="predicted"/>
<feature type="compositionally biased region" description="Low complexity" evidence="1">
    <location>
        <begin position="73"/>
        <end position="88"/>
    </location>
</feature>
<sequence>MPWPEHPEYPKIDRNLFDMILGYETVYRPGWALTTELVLKIKAAVGGTLSPDAAKALASFLCLADVDQTPGSTAAPTPAARPAPTAATDHQPRGPVPDLRDLGNLFRSVAVLQANPTSHGEMPVRKLLAVFTVTVVALSSPIPVSAQPATSRTDTALLITGDRITVRTGADGRRTMIVEPAAQSGPGRVLVHVGIGRKSYEIPAVALPYLGKGLDWSLFDVESILEAQQSDRLVVRTGNGGTRTFTADSARDFGAELTRRYVDDHKRGSFGNLESSMSMVTDIPDRPARPAHVMRTLTVAANGVEGEPNTGGTAVVYNVDDGNLFDINEFSNVLVDGTAKFSVPEGQYIVLGLFFDPDANGDQTALRYVVEPEVTVDGDKTVRVDAVRAASKVTWETPRPALLEDGGFLLRREPVTGPALTVDVTSGPGVPVWVSPTVKPVTTGNLQTYPYSRLSSPPGPGTPYEYQLQQAATGVIPEQRYRVEPHHLATVDANYYSELASVGARQRAGAYPFEDTNVRSSHQIVLPRRQTEYVSADPQIVWYGGLAKYTSPLFPSWFGGQYEAAHAYHAGQALREDWNRFPLHPAGEMNLLPAVQALWPVVPPATRNGDVLRLQLTPFSDNQAGHTGFGYAGESRDKITGAYRISRNGVTVASGTPSPGIVDFRTETTLDPAPGEMKLTLDASREGAMYLRSTASRTEWIWRSQHVEGAALPQPFACTLTGGDAEPDRRCAVEPLMTLQYLVGNLGLNGVVPTGPQTLDLNVGHVQLAPASPITAATVEFSLDNGTTWQHAAVAAQGNGSYRATFNATPPSFRGADVSLRVTAMDADGGQISETVTRAYKVFG</sequence>
<evidence type="ECO:0000256" key="1">
    <source>
        <dbReference type="SAM" id="MobiDB-lite"/>
    </source>
</evidence>
<evidence type="ECO:0000313" key="2">
    <source>
        <dbReference type="EMBL" id="SMD25994.1"/>
    </source>
</evidence>
<dbReference type="EMBL" id="FWXV01000012">
    <property type="protein sequence ID" value="SMD25994.1"/>
    <property type="molecule type" value="Genomic_DNA"/>
</dbReference>
<reference evidence="2 3" key="1">
    <citation type="submission" date="2017-04" db="EMBL/GenBank/DDBJ databases">
        <authorList>
            <person name="Afonso C.L."/>
            <person name="Miller P.J."/>
            <person name="Scott M.A."/>
            <person name="Spackman E."/>
            <person name="Goraichik I."/>
            <person name="Dimitrov K.M."/>
            <person name="Suarez D.L."/>
            <person name="Swayne D.E."/>
        </authorList>
    </citation>
    <scope>NUCLEOTIDE SEQUENCE [LARGE SCALE GENOMIC DNA]</scope>
    <source>
        <strain evidence="2 3">DSM 43828</strain>
    </source>
</reference>
<feature type="region of interest" description="Disordered" evidence="1">
    <location>
        <begin position="71"/>
        <end position="95"/>
    </location>
</feature>
<dbReference type="AlphaFoldDB" id="A0A1W2FW37"/>
<gene>
    <name evidence="2" type="ORF">SAMN05661093_09572</name>
</gene>
<accession>A0A1W2FW37</accession>
<protein>
    <submittedName>
        <fullName evidence="2">Uncharacterized protein</fullName>
    </submittedName>
</protein>
<dbReference type="OrthoDB" id="3586357at2"/>
<organism evidence="2 3">
    <name type="scientific">Kibdelosporangium aridum</name>
    <dbReference type="NCBI Taxonomy" id="2030"/>
    <lineage>
        <taxon>Bacteria</taxon>
        <taxon>Bacillati</taxon>
        <taxon>Actinomycetota</taxon>
        <taxon>Actinomycetes</taxon>
        <taxon>Pseudonocardiales</taxon>
        <taxon>Pseudonocardiaceae</taxon>
        <taxon>Kibdelosporangium</taxon>
    </lineage>
</organism>
<dbReference type="Proteomes" id="UP000192674">
    <property type="component" value="Unassembled WGS sequence"/>
</dbReference>
<name>A0A1W2FW37_KIBAR</name>
<evidence type="ECO:0000313" key="3">
    <source>
        <dbReference type="Proteomes" id="UP000192674"/>
    </source>
</evidence>
<keyword evidence="3" id="KW-1185">Reference proteome</keyword>